<evidence type="ECO:0000313" key="2">
    <source>
        <dbReference type="EMBL" id="KPV54581.1"/>
    </source>
</evidence>
<evidence type="ECO:0000259" key="1">
    <source>
        <dbReference type="Pfam" id="PF25796"/>
    </source>
</evidence>
<gene>
    <name evidence="2" type="ORF">SE17_02870</name>
</gene>
<feature type="domain" description="Probable ATP-binding protein BrxC 4th six-stranded beta-sheet" evidence="1">
    <location>
        <begin position="167"/>
        <end position="339"/>
    </location>
</feature>
<accession>A0A0N8PT55</accession>
<sequence length="802" mass="88626">MVKGIAQAAGRDEALTGSNRTMIGVVQGAIIETPGLLEAPIGRMLSLADLYDQLASDAPIETKTDLNRVRDTVPGATDFTPRVARALYLLGEAEYLSTTLDNVARSLVDSIDADLATIRPLVKAELDRLVKAGYVKHVGEQYIFLSTQQRGFQDRVRARQEELQAQTYELSQALKEYDSDDALRFDKVAILGREIALKLDIDGRVARNPTAPVTLRVYSPFQRALDPQIGDDAALKQRSTQEANTILVRLGDVPGLRAMLALALATDEIATQVTSAPQSSDTEKDVARQAKQVDLASHKAEVRRLLGQAVRGATIFFQGTPYQPAAGESPSAAIRMTLGQILPHIYARFADVPHRFSNEETAVKAALAGNTTNSDLQALGVYRADGTLNDAHPLLSTIRTRLPIDDQYQQFVQADALRIEIERPPYGWDPNGAKVALALLLRASSCRLIDTSKTLTDPNDPDVVLALTKEAKFKNLRVQGVKSELGIAELQQIRNYIETLFHTKPALVAATLNAVLGERLNETAKQAQVVQQWAATAQCPLPLAFDSGNSLVAELLNNANPVVRLPRFREQADTLINYVTTLQTITAFQRDHGADYTVMRDFFNQMVYADSELQEVRRFIDDWRTVAGERGVTDPARWNELTQAYRAAQKAIADQIATWKQEATAKLAEIEAGLEQRVRAAGVPEEQVSIEVAALSALFQSVRDRLAQQDIGFAEARGILTNLANADMTAQRHLGELREQYRPVVVLPPEEIDTPAQELRLRWSDLVAQARLTSPEDLDRMLSDLRDRLLPEVEQRKMVIIE</sequence>
<keyword evidence="3" id="KW-1185">Reference proteome</keyword>
<organism evidence="2 3">
    <name type="scientific">Kouleothrix aurantiaca</name>
    <dbReference type="NCBI Taxonomy" id="186479"/>
    <lineage>
        <taxon>Bacteria</taxon>
        <taxon>Bacillati</taxon>
        <taxon>Chloroflexota</taxon>
        <taxon>Chloroflexia</taxon>
        <taxon>Chloroflexales</taxon>
        <taxon>Roseiflexineae</taxon>
        <taxon>Roseiflexaceae</taxon>
        <taxon>Kouleothrix</taxon>
    </lineage>
</organism>
<dbReference type="Proteomes" id="UP000050509">
    <property type="component" value="Unassembled WGS sequence"/>
</dbReference>
<name>A0A0N8PT55_9CHLR</name>
<evidence type="ECO:0000313" key="3">
    <source>
        <dbReference type="Proteomes" id="UP000050509"/>
    </source>
</evidence>
<reference evidence="2 3" key="1">
    <citation type="submission" date="2015-09" db="EMBL/GenBank/DDBJ databases">
        <title>Draft genome sequence of Kouleothrix aurantiaca JCM 19913.</title>
        <authorList>
            <person name="Hemp J."/>
        </authorList>
    </citation>
    <scope>NUCLEOTIDE SEQUENCE [LARGE SCALE GENOMIC DNA]</scope>
    <source>
        <strain evidence="2 3">COM-B</strain>
    </source>
</reference>
<dbReference type="AlphaFoldDB" id="A0A0N8PT55"/>
<dbReference type="InterPro" id="IPR058036">
    <property type="entry name" value="BREX_BrxC_4th"/>
</dbReference>
<protein>
    <recommendedName>
        <fullName evidence="1">Probable ATP-binding protein BrxC 4th six-stranded beta-sheet domain-containing protein</fullName>
    </recommendedName>
</protein>
<proteinExistence type="predicted"/>
<dbReference type="Pfam" id="PF25796">
    <property type="entry name" value="BREX_BrxC_4th"/>
    <property type="match status" value="1"/>
</dbReference>
<dbReference type="EMBL" id="LJCR01000036">
    <property type="protein sequence ID" value="KPV54581.1"/>
    <property type="molecule type" value="Genomic_DNA"/>
</dbReference>
<comment type="caution">
    <text evidence="2">The sequence shown here is derived from an EMBL/GenBank/DDBJ whole genome shotgun (WGS) entry which is preliminary data.</text>
</comment>